<organism evidence="2 3">
    <name type="scientific">Platysternon megacephalum</name>
    <name type="common">big-headed turtle</name>
    <dbReference type="NCBI Taxonomy" id="55544"/>
    <lineage>
        <taxon>Eukaryota</taxon>
        <taxon>Metazoa</taxon>
        <taxon>Chordata</taxon>
        <taxon>Craniata</taxon>
        <taxon>Vertebrata</taxon>
        <taxon>Euteleostomi</taxon>
        <taxon>Archelosauria</taxon>
        <taxon>Testudinata</taxon>
        <taxon>Testudines</taxon>
        <taxon>Cryptodira</taxon>
        <taxon>Durocryptodira</taxon>
        <taxon>Testudinoidea</taxon>
        <taxon>Platysternidae</taxon>
        <taxon>Platysternon</taxon>
    </lineage>
</organism>
<evidence type="ECO:0000313" key="3">
    <source>
        <dbReference type="Proteomes" id="UP000297703"/>
    </source>
</evidence>
<dbReference type="AlphaFoldDB" id="A0A4D9F6W4"/>
<proteinExistence type="predicted"/>
<reference evidence="2 3" key="1">
    <citation type="submission" date="2019-04" db="EMBL/GenBank/DDBJ databases">
        <title>Draft genome of the big-headed turtle Platysternon megacephalum.</title>
        <authorList>
            <person name="Gong S."/>
        </authorList>
    </citation>
    <scope>NUCLEOTIDE SEQUENCE [LARGE SCALE GENOMIC DNA]</scope>
    <source>
        <strain evidence="2">DO16091913</strain>
        <tissue evidence="2">Muscle</tissue>
    </source>
</reference>
<feature type="region of interest" description="Disordered" evidence="1">
    <location>
        <begin position="25"/>
        <end position="112"/>
    </location>
</feature>
<dbReference type="Proteomes" id="UP000297703">
    <property type="component" value="Unassembled WGS sequence"/>
</dbReference>
<evidence type="ECO:0000313" key="2">
    <source>
        <dbReference type="EMBL" id="TFK15148.1"/>
    </source>
</evidence>
<sequence length="112" mass="12126">MKSLTGGCPRIPVKCLNWLMIPSASPPATVQRDADQGQGEEAAGTVEDDLEDKEHVILNLDLHETVEKVPPNKPEENPKPEQEPEPEVSSSGTPPHPHPSLPISPLDLELNS</sequence>
<name>A0A4D9F6W4_9SAUR</name>
<protein>
    <submittedName>
        <fullName evidence="2">Microtubule-associated tumor suppressor 1</fullName>
    </submittedName>
</protein>
<reference evidence="2 3" key="2">
    <citation type="submission" date="2019-04" db="EMBL/GenBank/DDBJ databases">
        <title>The genome sequence of big-headed turtle.</title>
        <authorList>
            <person name="Gong S."/>
        </authorList>
    </citation>
    <scope>NUCLEOTIDE SEQUENCE [LARGE SCALE GENOMIC DNA]</scope>
    <source>
        <strain evidence="2">DO16091913</strain>
        <tissue evidence="2">Muscle</tissue>
    </source>
</reference>
<dbReference type="EMBL" id="QXTE01000006">
    <property type="protein sequence ID" value="TFK15148.1"/>
    <property type="molecule type" value="Genomic_DNA"/>
</dbReference>
<accession>A0A4D9F6W4</accession>
<feature type="compositionally biased region" description="Basic and acidic residues" evidence="1">
    <location>
        <begin position="52"/>
        <end position="67"/>
    </location>
</feature>
<keyword evidence="3" id="KW-1185">Reference proteome</keyword>
<comment type="caution">
    <text evidence="2">The sequence shown here is derived from an EMBL/GenBank/DDBJ whole genome shotgun (WGS) entry which is preliminary data.</text>
</comment>
<evidence type="ECO:0000256" key="1">
    <source>
        <dbReference type="SAM" id="MobiDB-lite"/>
    </source>
</evidence>
<feature type="compositionally biased region" description="Basic and acidic residues" evidence="1">
    <location>
        <begin position="73"/>
        <end position="82"/>
    </location>
</feature>
<gene>
    <name evidence="2" type="ORF">DR999_PMT01441</name>
</gene>